<dbReference type="Gene3D" id="2.40.160.50">
    <property type="entry name" value="membrane protein fhac: a member of the omp85/tpsb transporter family"/>
    <property type="match status" value="1"/>
</dbReference>
<name>A0ABV8AFY7_9FLAO</name>
<dbReference type="InterPro" id="IPR004843">
    <property type="entry name" value="Calcineurin-like_PHP"/>
</dbReference>
<dbReference type="Pfam" id="PF00149">
    <property type="entry name" value="Metallophos"/>
    <property type="match status" value="1"/>
</dbReference>
<evidence type="ECO:0000313" key="4">
    <source>
        <dbReference type="Proteomes" id="UP001595812"/>
    </source>
</evidence>
<keyword evidence="4" id="KW-1185">Reference proteome</keyword>
<organism evidence="3 4">
    <name type="scientific">Winogradskyella maritima</name>
    <dbReference type="NCBI Taxonomy" id="1517766"/>
    <lineage>
        <taxon>Bacteria</taxon>
        <taxon>Pseudomonadati</taxon>
        <taxon>Bacteroidota</taxon>
        <taxon>Flavobacteriia</taxon>
        <taxon>Flavobacteriales</taxon>
        <taxon>Flavobacteriaceae</taxon>
        <taxon>Winogradskyella</taxon>
    </lineage>
</organism>
<evidence type="ECO:0000313" key="3">
    <source>
        <dbReference type="EMBL" id="MFC3876798.1"/>
    </source>
</evidence>
<evidence type="ECO:0000259" key="2">
    <source>
        <dbReference type="Pfam" id="PF00149"/>
    </source>
</evidence>
<proteinExistence type="predicted"/>
<accession>A0ABV8AFY7</accession>
<reference evidence="4" key="1">
    <citation type="journal article" date="2019" name="Int. J. Syst. Evol. Microbiol.">
        <title>The Global Catalogue of Microorganisms (GCM) 10K type strain sequencing project: providing services to taxonomists for standard genome sequencing and annotation.</title>
        <authorList>
            <consortium name="The Broad Institute Genomics Platform"/>
            <consortium name="The Broad Institute Genome Sequencing Center for Infectious Disease"/>
            <person name="Wu L."/>
            <person name="Ma J."/>
        </authorList>
    </citation>
    <scope>NUCLEOTIDE SEQUENCE [LARGE SCALE GENOMIC DNA]</scope>
    <source>
        <strain evidence="4">CECT 8979</strain>
    </source>
</reference>
<dbReference type="Proteomes" id="UP001595812">
    <property type="component" value="Unassembled WGS sequence"/>
</dbReference>
<feature type="signal peptide" evidence="1">
    <location>
        <begin position="1"/>
        <end position="23"/>
    </location>
</feature>
<sequence length="1239" mass="140964">MQKTQLFLLFGIALLLTNCATFEANYVDKENRTGQLPNKPILNTIYLVGDAGKSPMGELNDALKSFKTHVESQSYNEGDYTLFLGDNIYPSGLPEEGKEGRSSAINALDAQIKAVENFEGGVVFLPGNHDWYAKDGLEGLKRQEKYIEDALGENTFLPENGCPLETVEIGDDIEMIIIDTEWYLEDWENHPTINDECEIKDRERFFDELEGEIKKAQGKTIILAMHHPMYTTGSHGGFYHAKKHLYPFQSKLPLPILASAITQMRTQGGVSPQDRYNERYNRLMKRLEVLAIEADRMVIASGHEHTLQYHVAEEGRIKQIVSGSAAKEGAAALSETGQFTYGGMGFAKLVVYEDGSSWVQFFSAVNGVPEPLFATEVNEPNNVEFDISQLPDTFPSTIEASIYTKEETDKTDFFQFVWGENYRDIYSKKITVPVATLDTLYGGLKIVRAGGGHQTRSLRLETADGRELNLRALRKSPAQYMQKVVFKDNFIEDEYDETLVEDLILDFYTAAHPYAFMVVPDLADAARLFHTNPKIIYVPKHKYMGNYNTEYGDELYMIEERPSDTYEGERNFGYADDIESTHDIIAKIREDEEYKIDEVQYIRSRLFDMLIGDWDRHQDQWRWAQFDQPNGDKLYKPIPRDRDQVFSNFDGALLDLGRSISSSTKQLQVYDSELKDIRWMNAAGYRLDLTLIKNSDERVWIEQAKLLQEKITDDIIEKAFKNVPVEVQDSTLAGIKKNLKGRRGNLVDIAERYSAYLDELVVLKGTDKDDHITITRTENGKTNVKISRIKDGEKGEVLVDRTLSKERTNELWVYGLDDDDVIEVKGKANNPIYTRIVGGQNNDVYKIEEGRAIKVYDHKSKPNTIEQNNGASIKLTDDYKINHFDYKKSIQKGGLITPLLGYNPDDGLKLGLKFHKTKKGFDRNPFTNEHRFQAGFDFAVNGLDVRYEGEFAHFLGDWNFKVGGRYTNDNYTRNFFGLGNESVNNDETLDFDYNRVKMSIYGLDLGILKTSEYGTDFGVDLKLEAIQVGATEDRFITDFVPATNEDFYDRRYFSAVEGRFNYHSADDEIATSRGMDFNIDGGVRAEVTKFDNTYAFVNAHLGFYNSLSKNNKLVLKTDLRTQLRFGDDIEFYQFANIGGETGLRGYRNERFKGQRSLVGSADVRYAFDSFRTSIAPVQLGLFAGGDVGRVWFEGDGSKKWHNDYGGGFWVAVANSMAGTFNFFTGDDGFRFSFGFGVNF</sequence>
<dbReference type="RefSeq" id="WP_386098043.1">
    <property type="nucleotide sequence ID" value="NZ_JBHSAT010000004.1"/>
</dbReference>
<dbReference type="EMBL" id="JBHSAT010000004">
    <property type="protein sequence ID" value="MFC3876798.1"/>
    <property type="molecule type" value="Genomic_DNA"/>
</dbReference>
<gene>
    <name evidence="3" type="ORF">ACFOSX_06090</name>
</gene>
<feature type="domain" description="Calcineurin-like phosphoesterase" evidence="2">
    <location>
        <begin position="45"/>
        <end position="252"/>
    </location>
</feature>
<comment type="caution">
    <text evidence="3">The sequence shown here is derived from an EMBL/GenBank/DDBJ whole genome shotgun (WGS) entry which is preliminary data.</text>
</comment>
<dbReference type="Gene3D" id="3.60.21.10">
    <property type="match status" value="1"/>
</dbReference>
<protein>
    <submittedName>
        <fullName evidence="3">Metallophosphoesterase</fullName>
    </submittedName>
</protein>
<dbReference type="InterPro" id="IPR029052">
    <property type="entry name" value="Metallo-depent_PP-like"/>
</dbReference>
<evidence type="ECO:0000256" key="1">
    <source>
        <dbReference type="SAM" id="SignalP"/>
    </source>
</evidence>
<keyword evidence="1" id="KW-0732">Signal</keyword>
<feature type="chain" id="PRO_5045416587" evidence="1">
    <location>
        <begin position="24"/>
        <end position="1239"/>
    </location>
</feature>
<dbReference type="SUPFAM" id="SSF56300">
    <property type="entry name" value="Metallo-dependent phosphatases"/>
    <property type="match status" value="1"/>
</dbReference>